<sequence>MKIFIKGKHRKKGIKKKIMDINSQDYINESYYFYILIEAVIKSTRKNSKVKLNEINKHVNNIYSEEIHDLWEKKKLNLYYFDFSVIINSIFSSFIISTLVSFAFSNNGIEISTKLYVCLKNVFQENFWKSYFIFLIILIISTIILILILMKIRQKDKTQGIAYVDYLMQKNRLNLK</sequence>
<comment type="caution">
    <text evidence="2">The sequence shown here is derived from an EMBL/GenBank/DDBJ whole genome shotgun (WGS) entry which is preliminary data.</text>
</comment>
<dbReference type="Proteomes" id="UP000713904">
    <property type="component" value="Unassembled WGS sequence"/>
</dbReference>
<keyword evidence="1" id="KW-1133">Transmembrane helix</keyword>
<dbReference type="RefSeq" id="WP_185624585.1">
    <property type="nucleotide sequence ID" value="NZ_JABGBW010000007.1"/>
</dbReference>
<accession>A0ABR6TN24</accession>
<protein>
    <submittedName>
        <fullName evidence="2">Uncharacterized protein</fullName>
    </submittedName>
</protein>
<keyword evidence="1" id="KW-0812">Transmembrane</keyword>
<name>A0ABR6TN24_9FIRM</name>
<evidence type="ECO:0000313" key="3">
    <source>
        <dbReference type="Proteomes" id="UP000713904"/>
    </source>
</evidence>
<keyword evidence="3" id="KW-1185">Reference proteome</keyword>
<keyword evidence="1" id="KW-0472">Membrane</keyword>
<dbReference type="EMBL" id="JABGBW010000007">
    <property type="protein sequence ID" value="MBC2576564.1"/>
    <property type="molecule type" value="Genomic_DNA"/>
</dbReference>
<proteinExistence type="predicted"/>
<organism evidence="2 3">
    <name type="scientific">Peptostreptococcus canis</name>
    <dbReference type="NCBI Taxonomy" id="1159213"/>
    <lineage>
        <taxon>Bacteria</taxon>
        <taxon>Bacillati</taxon>
        <taxon>Bacillota</taxon>
        <taxon>Clostridia</taxon>
        <taxon>Peptostreptococcales</taxon>
        <taxon>Peptostreptococcaceae</taxon>
        <taxon>Peptostreptococcus</taxon>
    </lineage>
</organism>
<reference evidence="2 3" key="1">
    <citation type="submission" date="2020-05" db="EMBL/GenBank/DDBJ databases">
        <title>Draft genome of xy-202 and genomic insight in genome of the genus Peptostreptococcus.</title>
        <authorList>
            <person name="Zhang Z."/>
        </authorList>
    </citation>
    <scope>NUCLEOTIDE SEQUENCE [LARGE SCALE GENOMIC DNA]</scope>
    <source>
        <strain evidence="2 3">DSM 27025</strain>
    </source>
</reference>
<feature type="transmembrane region" description="Helical" evidence="1">
    <location>
        <begin position="78"/>
        <end position="104"/>
    </location>
</feature>
<feature type="transmembrane region" description="Helical" evidence="1">
    <location>
        <begin position="131"/>
        <end position="150"/>
    </location>
</feature>
<gene>
    <name evidence="2" type="ORF">HLB29_07665</name>
</gene>
<evidence type="ECO:0000313" key="2">
    <source>
        <dbReference type="EMBL" id="MBC2576564.1"/>
    </source>
</evidence>
<evidence type="ECO:0000256" key="1">
    <source>
        <dbReference type="SAM" id="Phobius"/>
    </source>
</evidence>